<name>A0A1Z5TUC0_HORWE</name>
<feature type="compositionally biased region" description="Basic and acidic residues" evidence="10">
    <location>
        <begin position="232"/>
        <end position="268"/>
    </location>
</feature>
<evidence type="ECO:0000256" key="4">
    <source>
        <dbReference type="ARBA" id="ARBA00023015"/>
    </source>
</evidence>
<dbReference type="STRING" id="1157616.A0A1Z5TUC0"/>
<keyword evidence="5 8" id="KW-0804">Transcription</keyword>
<dbReference type="Proteomes" id="UP000194280">
    <property type="component" value="Unassembled WGS sequence"/>
</dbReference>
<dbReference type="GO" id="GO:0006357">
    <property type="term" value="P:regulation of transcription by RNA polymerase II"/>
    <property type="evidence" value="ECO:0007669"/>
    <property type="project" value="InterPro"/>
</dbReference>
<dbReference type="EMBL" id="MUNK01000002">
    <property type="protein sequence ID" value="OTA39627.1"/>
    <property type="molecule type" value="Genomic_DNA"/>
</dbReference>
<reference evidence="11 12" key="1">
    <citation type="submission" date="2017-01" db="EMBL/GenBank/DDBJ databases">
        <title>The recent genome duplication of the halophilic yeast Hortaea werneckii: insights from long-read sequencing.</title>
        <authorList>
            <person name="Sinha S."/>
            <person name="Flibotte S."/>
            <person name="Neira M."/>
            <person name="Lenassi M."/>
            <person name="Gostincar C."/>
            <person name="Stajich J.E."/>
            <person name="Nislow C.E."/>
        </authorList>
    </citation>
    <scope>NUCLEOTIDE SEQUENCE [LARGE SCALE GENOMIC DNA]</scope>
    <source>
        <strain evidence="11 12">EXF-2000</strain>
    </source>
</reference>
<comment type="subunit">
    <text evidence="8">Component of the Mediator complex.</text>
</comment>
<keyword evidence="8" id="KW-0010">Activator</keyword>
<dbReference type="GO" id="GO:0003712">
    <property type="term" value="F:transcription coregulator activity"/>
    <property type="evidence" value="ECO:0007669"/>
    <property type="project" value="InterPro"/>
</dbReference>
<keyword evidence="4 8" id="KW-0805">Transcription regulation</keyword>
<evidence type="ECO:0000256" key="9">
    <source>
        <dbReference type="SAM" id="Coils"/>
    </source>
</evidence>
<dbReference type="InterPro" id="IPR019258">
    <property type="entry name" value="Mediator_Med4"/>
</dbReference>
<evidence type="ECO:0000256" key="2">
    <source>
        <dbReference type="ARBA" id="ARBA00009626"/>
    </source>
</evidence>
<accession>A0A1Z5TUC0</accession>
<evidence type="ECO:0000256" key="5">
    <source>
        <dbReference type="ARBA" id="ARBA00023163"/>
    </source>
</evidence>
<evidence type="ECO:0000256" key="7">
    <source>
        <dbReference type="ARBA" id="ARBA00031257"/>
    </source>
</evidence>
<evidence type="ECO:0000256" key="10">
    <source>
        <dbReference type="SAM" id="MobiDB-lite"/>
    </source>
</evidence>
<evidence type="ECO:0000256" key="6">
    <source>
        <dbReference type="ARBA" id="ARBA00023242"/>
    </source>
</evidence>
<evidence type="ECO:0000256" key="3">
    <source>
        <dbReference type="ARBA" id="ARBA00020629"/>
    </source>
</evidence>
<comment type="subcellular location">
    <subcellularLocation>
        <location evidence="1 8">Nucleus</location>
    </subcellularLocation>
</comment>
<protein>
    <recommendedName>
        <fullName evidence="3 8">Mediator of RNA polymerase II transcription subunit 4</fullName>
    </recommendedName>
    <alternativeName>
        <fullName evidence="7 8">Mediator complex subunit 4</fullName>
    </alternativeName>
</protein>
<evidence type="ECO:0000313" key="12">
    <source>
        <dbReference type="Proteomes" id="UP000194280"/>
    </source>
</evidence>
<evidence type="ECO:0000313" key="11">
    <source>
        <dbReference type="EMBL" id="OTA39627.1"/>
    </source>
</evidence>
<organism evidence="11 12">
    <name type="scientific">Hortaea werneckii EXF-2000</name>
    <dbReference type="NCBI Taxonomy" id="1157616"/>
    <lineage>
        <taxon>Eukaryota</taxon>
        <taxon>Fungi</taxon>
        <taxon>Dikarya</taxon>
        <taxon>Ascomycota</taxon>
        <taxon>Pezizomycotina</taxon>
        <taxon>Dothideomycetes</taxon>
        <taxon>Dothideomycetidae</taxon>
        <taxon>Mycosphaerellales</taxon>
        <taxon>Teratosphaeriaceae</taxon>
        <taxon>Hortaea</taxon>
    </lineage>
</organism>
<feature type="coiled-coil region" evidence="9">
    <location>
        <begin position="55"/>
        <end position="85"/>
    </location>
</feature>
<gene>
    <name evidence="8" type="primary">MED4</name>
    <name evidence="11" type="ORF">BTJ68_00305</name>
</gene>
<dbReference type="GO" id="GO:0016592">
    <property type="term" value="C:mediator complex"/>
    <property type="evidence" value="ECO:0007669"/>
    <property type="project" value="InterPro"/>
</dbReference>
<comment type="function">
    <text evidence="8">Component of the Mediator complex, a coactivator involved in the regulated transcription of nearly all RNA polymerase II-dependent genes. Mediator functions as a bridge to convey information from gene-specific regulatory proteins to the basal RNA polymerase II transcription machinery. Mediator is recruited to promoters by direct interactions with regulatory proteins and serves as a scaffold for the assembly of a functional preinitiation complex with RNA polymerase II and the general transcription factors.</text>
</comment>
<dbReference type="InParanoid" id="A0A1Z5TUC0"/>
<feature type="compositionally biased region" description="Acidic residues" evidence="10">
    <location>
        <begin position="269"/>
        <end position="278"/>
    </location>
</feature>
<dbReference type="VEuPathDB" id="FungiDB:BTJ68_00305"/>
<comment type="similarity">
    <text evidence="2 8">Belongs to the Mediator complex subunit 4 family.</text>
</comment>
<evidence type="ECO:0000256" key="8">
    <source>
        <dbReference type="RuleBase" id="RU364141"/>
    </source>
</evidence>
<dbReference type="Pfam" id="PF10018">
    <property type="entry name" value="Med4"/>
    <property type="match status" value="1"/>
</dbReference>
<evidence type="ECO:0000256" key="1">
    <source>
        <dbReference type="ARBA" id="ARBA00004123"/>
    </source>
</evidence>
<proteinExistence type="inferred from homology"/>
<keyword evidence="12" id="KW-1185">Reference proteome</keyword>
<dbReference type="AlphaFoldDB" id="A0A1Z5TUC0"/>
<sequence>MADQGMLESFQASYQRMEQALQRLVDSIAAYNPLPAASDELLAADDELGNHLETLVRHQDNVRRLEKLRRQAEDNDKKARGTLQQIADLRKEVSAIPSTNASSDRATTVDEILSYARFISPTTVPPTFRKQDVQLKPIKTEPADTHMANGVATTPGGAQEDDNARDVKAEEVGGAKALRPEQAAWLDPLAGLPFEPWPSVDKIQAGALGEIQKMVEAGRDPASVLSPEEQAEADKRRAEEEERERLEELEREKRRASMFDVQRRRTAVDESDVFDPDA</sequence>
<keyword evidence="9" id="KW-0175">Coiled coil</keyword>
<feature type="region of interest" description="Disordered" evidence="10">
    <location>
        <begin position="218"/>
        <end position="278"/>
    </location>
</feature>
<keyword evidence="6 8" id="KW-0539">Nucleus</keyword>
<dbReference type="OrthoDB" id="1929813at2759"/>
<comment type="caution">
    <text evidence="11">The sequence shown here is derived from an EMBL/GenBank/DDBJ whole genome shotgun (WGS) entry which is preliminary data.</text>
</comment>